<dbReference type="Proteomes" id="UP000035680">
    <property type="component" value="Unassembled WGS sequence"/>
</dbReference>
<dbReference type="WBParaSite" id="SVE_1708000.1">
    <property type="protein sequence ID" value="SVE_1708000.1"/>
    <property type="gene ID" value="SVE_1708000"/>
</dbReference>
<dbReference type="STRING" id="75913.A0A0K0FXA4"/>
<accession>A0A0K0FXA4</accession>
<protein>
    <submittedName>
        <fullName evidence="3">Uncharacterized protein</fullName>
    </submittedName>
</protein>
<feature type="chain" id="PRO_5005330267" evidence="1">
    <location>
        <begin position="21"/>
        <end position="432"/>
    </location>
</feature>
<evidence type="ECO:0000313" key="3">
    <source>
        <dbReference type="WBParaSite" id="SVE_1708000.1"/>
    </source>
</evidence>
<reference evidence="3" key="2">
    <citation type="submission" date="2015-08" db="UniProtKB">
        <authorList>
            <consortium name="WormBaseParasite"/>
        </authorList>
    </citation>
    <scope>IDENTIFICATION</scope>
</reference>
<name>A0A0K0FXA4_STRVS</name>
<proteinExistence type="predicted"/>
<evidence type="ECO:0000256" key="1">
    <source>
        <dbReference type="SAM" id="SignalP"/>
    </source>
</evidence>
<sequence length="432" mass="49045">MFKILSSITLLLHLFYNVEGLCDYFQNYNLLGQLTNTNIQKHMCKNDADTCEYVTFDFPGLAIGSFSGCPEETNYMLTIIIGQRSDVHNEFKGFMNTKTGFIDHDLLCQRSLNGNQPFLIDTISGKAKFYVHCYNQNETYNEPEVQFNPPTTDATHVTCNNGQGQNICHEGYCGMFEVSSVTPDGKSQVSQKYQYCPNNMFNQLYTIKTNGSDLFNTALINDLNDIGSICVDKSNQKVLYKYGLSSYFWYVNCYVPNNTNSVQFPDIPNLLFYATTTTTSNPIMTTTKLATPSKHIRRNGYVTCTCVFLSILGLVNGYYSVCPEDTNYILATIVSQRFDVFNDFKDIINNTTGLIDHDLLCQRFMKGNQSFLINTITDVGELFVHCYKQKEIYKESGVKYLLTIHATPVKCNNGQSKLFAVKGIMEYLNSRQ</sequence>
<keyword evidence="1" id="KW-0732">Signal</keyword>
<dbReference type="AlphaFoldDB" id="A0A0K0FXA4"/>
<organism evidence="2 3">
    <name type="scientific">Strongyloides venezuelensis</name>
    <name type="common">Threadworm</name>
    <dbReference type="NCBI Taxonomy" id="75913"/>
    <lineage>
        <taxon>Eukaryota</taxon>
        <taxon>Metazoa</taxon>
        <taxon>Ecdysozoa</taxon>
        <taxon>Nematoda</taxon>
        <taxon>Chromadorea</taxon>
        <taxon>Rhabditida</taxon>
        <taxon>Tylenchina</taxon>
        <taxon>Panagrolaimomorpha</taxon>
        <taxon>Strongyloidoidea</taxon>
        <taxon>Strongyloididae</taxon>
        <taxon>Strongyloides</taxon>
    </lineage>
</organism>
<evidence type="ECO:0000313" key="2">
    <source>
        <dbReference type="Proteomes" id="UP000035680"/>
    </source>
</evidence>
<keyword evidence="2" id="KW-1185">Reference proteome</keyword>
<feature type="signal peptide" evidence="1">
    <location>
        <begin position="1"/>
        <end position="20"/>
    </location>
</feature>
<reference evidence="2" key="1">
    <citation type="submission" date="2014-07" db="EMBL/GenBank/DDBJ databases">
        <authorList>
            <person name="Martin A.A"/>
            <person name="De Silva N."/>
        </authorList>
    </citation>
    <scope>NUCLEOTIDE SEQUENCE</scope>
</reference>